<comment type="caution">
    <text evidence="1">The sequence shown here is derived from an EMBL/GenBank/DDBJ whole genome shotgun (WGS) entry which is preliminary data.</text>
</comment>
<accession>A0ACB9F165</accession>
<evidence type="ECO:0000313" key="2">
    <source>
        <dbReference type="Proteomes" id="UP001055811"/>
    </source>
</evidence>
<dbReference type="EMBL" id="CM042011">
    <property type="protein sequence ID" value="KAI3764839.1"/>
    <property type="molecule type" value="Genomic_DNA"/>
</dbReference>
<gene>
    <name evidence="1" type="ORF">L2E82_14856</name>
</gene>
<proteinExistence type="predicted"/>
<sequence>MLDPVNLSTSIFKSFYHLIHHDSIRTDYSKKNPNSSAHSTMLQSIPTTMFIFSILLPHQSQLIDRCIGLKIWVVMKGDKELVKKIDSIRDKVFPIKSELLKPREQMES</sequence>
<organism evidence="1 2">
    <name type="scientific">Cichorium intybus</name>
    <name type="common">Chicory</name>
    <dbReference type="NCBI Taxonomy" id="13427"/>
    <lineage>
        <taxon>Eukaryota</taxon>
        <taxon>Viridiplantae</taxon>
        <taxon>Streptophyta</taxon>
        <taxon>Embryophyta</taxon>
        <taxon>Tracheophyta</taxon>
        <taxon>Spermatophyta</taxon>
        <taxon>Magnoliopsida</taxon>
        <taxon>eudicotyledons</taxon>
        <taxon>Gunneridae</taxon>
        <taxon>Pentapetalae</taxon>
        <taxon>asterids</taxon>
        <taxon>campanulids</taxon>
        <taxon>Asterales</taxon>
        <taxon>Asteraceae</taxon>
        <taxon>Cichorioideae</taxon>
        <taxon>Cichorieae</taxon>
        <taxon>Cichoriinae</taxon>
        <taxon>Cichorium</taxon>
    </lineage>
</organism>
<keyword evidence="2" id="KW-1185">Reference proteome</keyword>
<dbReference type="Proteomes" id="UP001055811">
    <property type="component" value="Linkage Group LG03"/>
</dbReference>
<reference evidence="1 2" key="2">
    <citation type="journal article" date="2022" name="Mol. Ecol. Resour.">
        <title>The genomes of chicory, endive, great burdock and yacon provide insights into Asteraceae paleo-polyploidization history and plant inulin production.</title>
        <authorList>
            <person name="Fan W."/>
            <person name="Wang S."/>
            <person name="Wang H."/>
            <person name="Wang A."/>
            <person name="Jiang F."/>
            <person name="Liu H."/>
            <person name="Zhao H."/>
            <person name="Xu D."/>
            <person name="Zhang Y."/>
        </authorList>
    </citation>
    <scope>NUCLEOTIDE SEQUENCE [LARGE SCALE GENOMIC DNA]</scope>
    <source>
        <strain evidence="2">cv. Punajuju</strain>
        <tissue evidence="1">Leaves</tissue>
    </source>
</reference>
<name>A0ACB9F165_CICIN</name>
<evidence type="ECO:0000313" key="1">
    <source>
        <dbReference type="EMBL" id="KAI3764839.1"/>
    </source>
</evidence>
<protein>
    <submittedName>
        <fullName evidence="1">Uncharacterized protein</fullName>
    </submittedName>
</protein>
<reference evidence="2" key="1">
    <citation type="journal article" date="2022" name="Mol. Ecol. Resour.">
        <title>The genomes of chicory, endive, great burdock and yacon provide insights into Asteraceae palaeo-polyploidization history and plant inulin production.</title>
        <authorList>
            <person name="Fan W."/>
            <person name="Wang S."/>
            <person name="Wang H."/>
            <person name="Wang A."/>
            <person name="Jiang F."/>
            <person name="Liu H."/>
            <person name="Zhao H."/>
            <person name="Xu D."/>
            <person name="Zhang Y."/>
        </authorList>
    </citation>
    <scope>NUCLEOTIDE SEQUENCE [LARGE SCALE GENOMIC DNA]</scope>
    <source>
        <strain evidence="2">cv. Punajuju</strain>
    </source>
</reference>